<evidence type="ECO:0000259" key="12">
    <source>
        <dbReference type="PROSITE" id="PS50109"/>
    </source>
</evidence>
<dbReference type="SUPFAM" id="SSF158472">
    <property type="entry name" value="HAMP domain-like"/>
    <property type="match status" value="1"/>
</dbReference>
<keyword evidence="6 11" id="KW-0812">Transmembrane</keyword>
<accession>A0A6J7EAS6</accession>
<keyword evidence="10 11" id="KW-0472">Membrane</keyword>
<evidence type="ECO:0000256" key="8">
    <source>
        <dbReference type="ARBA" id="ARBA00022989"/>
    </source>
</evidence>
<dbReference type="GO" id="GO:0005886">
    <property type="term" value="C:plasma membrane"/>
    <property type="evidence" value="ECO:0007669"/>
    <property type="project" value="TreeGrafter"/>
</dbReference>
<organism evidence="14">
    <name type="scientific">freshwater metagenome</name>
    <dbReference type="NCBI Taxonomy" id="449393"/>
    <lineage>
        <taxon>unclassified sequences</taxon>
        <taxon>metagenomes</taxon>
        <taxon>ecological metagenomes</taxon>
    </lineage>
</organism>
<dbReference type="Pfam" id="PF00672">
    <property type="entry name" value="HAMP"/>
    <property type="match status" value="1"/>
</dbReference>
<dbReference type="PANTHER" id="PTHR45436:SF5">
    <property type="entry name" value="SENSOR HISTIDINE KINASE TRCS"/>
    <property type="match status" value="1"/>
</dbReference>
<dbReference type="PRINTS" id="PR00344">
    <property type="entry name" value="BCTRLSENSOR"/>
</dbReference>
<evidence type="ECO:0000256" key="7">
    <source>
        <dbReference type="ARBA" id="ARBA00022777"/>
    </source>
</evidence>
<evidence type="ECO:0000259" key="13">
    <source>
        <dbReference type="PROSITE" id="PS50885"/>
    </source>
</evidence>
<dbReference type="PANTHER" id="PTHR45436">
    <property type="entry name" value="SENSOR HISTIDINE KINASE YKOH"/>
    <property type="match status" value="1"/>
</dbReference>
<evidence type="ECO:0000256" key="4">
    <source>
        <dbReference type="ARBA" id="ARBA00022553"/>
    </source>
</evidence>
<dbReference type="EC" id="2.7.13.3" evidence="3"/>
<evidence type="ECO:0000256" key="10">
    <source>
        <dbReference type="ARBA" id="ARBA00023136"/>
    </source>
</evidence>
<dbReference type="SUPFAM" id="SSF55874">
    <property type="entry name" value="ATPase domain of HSP90 chaperone/DNA topoisomerase II/histidine kinase"/>
    <property type="match status" value="1"/>
</dbReference>
<dbReference type="FunFam" id="3.30.565.10:FF:000006">
    <property type="entry name" value="Sensor histidine kinase WalK"/>
    <property type="match status" value="1"/>
</dbReference>
<dbReference type="Gene3D" id="6.10.340.10">
    <property type="match status" value="1"/>
</dbReference>
<evidence type="ECO:0000256" key="11">
    <source>
        <dbReference type="SAM" id="Phobius"/>
    </source>
</evidence>
<dbReference type="InterPro" id="IPR005467">
    <property type="entry name" value="His_kinase_dom"/>
</dbReference>
<dbReference type="InterPro" id="IPR050428">
    <property type="entry name" value="TCS_sensor_his_kinase"/>
</dbReference>
<sequence length="495" mass="52820">MKSPISHWSLVSRLMLGVLILSATGFAASDVAAQNMLETFLTHQIDDQLQNVVGGSIQRVQSAGVAPRPVEEEDDNPRRELKRAAKRALKQAPPAPLQSVPTSTSITLLDVNGKIVGAIGGDLNKANIADYVSGLTSTEVLKHNGTPFTIEAGDSKFRVLAKVLPNGVGSIVVAQSLNDLQGTLARLQFLFVLIGFILLALIAIAARAVVKIGLHPLASVEDTAERIAEGDLSARLPDAKPGTEVGRLVSSLNTMLARIEESFAARTESENKLRRFVADASHELRTPITAIRGFSELHRQGAVAEGAPTKELIGRIENESKRMGSLVEDLLLLARLDQSREMESKPVDLAKVVTDAVISARAAGPEHPVTFDAPSGDFYTLGDADRIHQVVANLLANARAHTPSGTPITVSISQDSDGIRISVTDKGPGLSEDVQSKIFERFYRADSSRKRTDGEGSGLGLSIVDAVMRAHGGRVSVESKLGEGATFTLFFPSKN</sequence>
<evidence type="ECO:0000256" key="9">
    <source>
        <dbReference type="ARBA" id="ARBA00023012"/>
    </source>
</evidence>
<evidence type="ECO:0000256" key="5">
    <source>
        <dbReference type="ARBA" id="ARBA00022679"/>
    </source>
</evidence>
<dbReference type="SUPFAM" id="SSF47384">
    <property type="entry name" value="Homodimeric domain of signal transducing histidine kinase"/>
    <property type="match status" value="1"/>
</dbReference>
<dbReference type="InterPro" id="IPR036890">
    <property type="entry name" value="HATPase_C_sf"/>
</dbReference>
<dbReference type="InterPro" id="IPR003594">
    <property type="entry name" value="HATPase_dom"/>
</dbReference>
<feature type="domain" description="Histidine kinase" evidence="12">
    <location>
        <begin position="279"/>
        <end position="495"/>
    </location>
</feature>
<dbReference type="GO" id="GO:0000155">
    <property type="term" value="F:phosphorelay sensor kinase activity"/>
    <property type="evidence" value="ECO:0007669"/>
    <property type="project" value="InterPro"/>
</dbReference>
<dbReference type="CDD" id="cd00082">
    <property type="entry name" value="HisKA"/>
    <property type="match status" value="1"/>
</dbReference>
<dbReference type="InterPro" id="IPR004358">
    <property type="entry name" value="Sig_transdc_His_kin-like_C"/>
</dbReference>
<keyword evidence="8 11" id="KW-1133">Transmembrane helix</keyword>
<feature type="domain" description="HAMP" evidence="13">
    <location>
        <begin position="211"/>
        <end position="264"/>
    </location>
</feature>
<dbReference type="SMART" id="SM00388">
    <property type="entry name" value="HisKA"/>
    <property type="match status" value="1"/>
</dbReference>
<dbReference type="Pfam" id="PF00512">
    <property type="entry name" value="HisKA"/>
    <property type="match status" value="1"/>
</dbReference>
<dbReference type="PROSITE" id="PS50109">
    <property type="entry name" value="HIS_KIN"/>
    <property type="match status" value="1"/>
</dbReference>
<dbReference type="Pfam" id="PF02518">
    <property type="entry name" value="HATPase_c"/>
    <property type="match status" value="1"/>
</dbReference>
<proteinExistence type="predicted"/>
<keyword evidence="9" id="KW-0902">Two-component regulatory system</keyword>
<dbReference type="SMART" id="SM00387">
    <property type="entry name" value="HATPase_c"/>
    <property type="match status" value="1"/>
</dbReference>
<comment type="subcellular location">
    <subcellularLocation>
        <location evidence="2">Membrane</location>
    </subcellularLocation>
</comment>
<dbReference type="CDD" id="cd06225">
    <property type="entry name" value="HAMP"/>
    <property type="match status" value="1"/>
</dbReference>
<evidence type="ECO:0000256" key="2">
    <source>
        <dbReference type="ARBA" id="ARBA00004370"/>
    </source>
</evidence>
<dbReference type="EMBL" id="CAFBLW010000044">
    <property type="protein sequence ID" value="CAB4876773.1"/>
    <property type="molecule type" value="Genomic_DNA"/>
</dbReference>
<evidence type="ECO:0000256" key="6">
    <source>
        <dbReference type="ARBA" id="ARBA00022692"/>
    </source>
</evidence>
<dbReference type="Gene3D" id="1.10.287.130">
    <property type="match status" value="1"/>
</dbReference>
<keyword evidence="5" id="KW-0808">Transferase</keyword>
<keyword evidence="4" id="KW-0597">Phosphoprotein</keyword>
<dbReference type="Gene3D" id="3.30.565.10">
    <property type="entry name" value="Histidine kinase-like ATPase, C-terminal domain"/>
    <property type="match status" value="1"/>
</dbReference>
<reference evidence="14" key="1">
    <citation type="submission" date="2020-05" db="EMBL/GenBank/DDBJ databases">
        <authorList>
            <person name="Chiriac C."/>
            <person name="Salcher M."/>
            <person name="Ghai R."/>
            <person name="Kavagutti S V."/>
        </authorList>
    </citation>
    <scope>NUCLEOTIDE SEQUENCE</scope>
</reference>
<keyword evidence="7" id="KW-0418">Kinase</keyword>
<dbReference type="FunFam" id="1.10.287.130:FF:000001">
    <property type="entry name" value="Two-component sensor histidine kinase"/>
    <property type="match status" value="1"/>
</dbReference>
<evidence type="ECO:0000256" key="3">
    <source>
        <dbReference type="ARBA" id="ARBA00012438"/>
    </source>
</evidence>
<dbReference type="InterPro" id="IPR003661">
    <property type="entry name" value="HisK_dim/P_dom"/>
</dbReference>
<dbReference type="InterPro" id="IPR003660">
    <property type="entry name" value="HAMP_dom"/>
</dbReference>
<dbReference type="SMART" id="SM00304">
    <property type="entry name" value="HAMP"/>
    <property type="match status" value="1"/>
</dbReference>
<comment type="catalytic activity">
    <reaction evidence="1">
        <text>ATP + protein L-histidine = ADP + protein N-phospho-L-histidine.</text>
        <dbReference type="EC" id="2.7.13.3"/>
    </reaction>
</comment>
<dbReference type="InterPro" id="IPR036097">
    <property type="entry name" value="HisK_dim/P_sf"/>
</dbReference>
<protein>
    <recommendedName>
        <fullName evidence="3">histidine kinase</fullName>
        <ecNumber evidence="3">2.7.13.3</ecNumber>
    </recommendedName>
</protein>
<name>A0A6J7EAS6_9ZZZZ</name>
<gene>
    <name evidence="14" type="ORF">UFOPK3461_00647</name>
</gene>
<evidence type="ECO:0000313" key="14">
    <source>
        <dbReference type="EMBL" id="CAB4876773.1"/>
    </source>
</evidence>
<dbReference type="AlphaFoldDB" id="A0A6J7EAS6"/>
<evidence type="ECO:0000256" key="1">
    <source>
        <dbReference type="ARBA" id="ARBA00000085"/>
    </source>
</evidence>
<dbReference type="PROSITE" id="PS50885">
    <property type="entry name" value="HAMP"/>
    <property type="match status" value="1"/>
</dbReference>
<feature type="transmembrane region" description="Helical" evidence="11">
    <location>
        <begin position="189"/>
        <end position="210"/>
    </location>
</feature>
<dbReference type="CDD" id="cd00075">
    <property type="entry name" value="HATPase"/>
    <property type="match status" value="1"/>
</dbReference>